<dbReference type="Pfam" id="PF11848">
    <property type="entry name" value="DUF3368"/>
    <property type="match status" value="1"/>
</dbReference>
<name>N0BCJ9_9EURY</name>
<keyword evidence="2" id="KW-1185">Reference proteome</keyword>
<dbReference type="Proteomes" id="UP000013307">
    <property type="component" value="Chromosome"/>
</dbReference>
<dbReference type="RefSeq" id="WP_015590937.1">
    <property type="nucleotide sequence ID" value="NC_021169.1"/>
</dbReference>
<dbReference type="STRING" id="387631.Asulf_01348"/>
<dbReference type="eggNOG" id="arCOG00717">
    <property type="taxonomic scope" value="Archaea"/>
</dbReference>
<dbReference type="HOGENOM" id="CLU_3194320_0_0_2"/>
<protein>
    <submittedName>
        <fullName evidence="1">Uncharacterized protein</fullName>
    </submittedName>
</protein>
<organism evidence="1 2">
    <name type="scientific">Archaeoglobus sulfaticallidus PM70-1</name>
    <dbReference type="NCBI Taxonomy" id="387631"/>
    <lineage>
        <taxon>Archaea</taxon>
        <taxon>Methanobacteriati</taxon>
        <taxon>Methanobacteriota</taxon>
        <taxon>Archaeoglobi</taxon>
        <taxon>Archaeoglobales</taxon>
        <taxon>Archaeoglobaceae</taxon>
        <taxon>Archaeoglobus</taxon>
    </lineage>
</organism>
<dbReference type="KEGG" id="ast:Asulf_01348"/>
<evidence type="ECO:0000313" key="2">
    <source>
        <dbReference type="Proteomes" id="UP000013307"/>
    </source>
</evidence>
<dbReference type="AlphaFoldDB" id="N0BCJ9"/>
<dbReference type="InterPro" id="IPR021799">
    <property type="entry name" value="PIN-like_prokaryotic"/>
</dbReference>
<dbReference type="GeneID" id="41054482"/>
<reference evidence="1 2" key="1">
    <citation type="journal article" date="2013" name="Genome Announc.">
        <title>Complete Genome Sequence of the Thermophilic and Facultatively Chemolithoautotrophic Sulfate Reducer Archaeoglobus sulfaticallidus Strain PM70-1T.</title>
        <authorList>
            <person name="Stokke R."/>
            <person name="Hocking W.P."/>
            <person name="Steinsbu B.O."/>
            <person name="Steen I.H."/>
        </authorList>
    </citation>
    <scope>NUCLEOTIDE SEQUENCE [LARGE SCALE GENOMIC DNA]</scope>
    <source>
        <strain evidence="1">PM70-1</strain>
    </source>
</reference>
<gene>
    <name evidence="1" type="ORF">Asulf_01348</name>
</gene>
<accession>N0BCJ9</accession>
<dbReference type="EMBL" id="CP005290">
    <property type="protein sequence ID" value="AGK61339.1"/>
    <property type="molecule type" value="Genomic_DNA"/>
</dbReference>
<dbReference type="PANTHER" id="PTHR39550">
    <property type="entry name" value="SLL0658 PROTEIN"/>
    <property type="match status" value="1"/>
</dbReference>
<dbReference type="OrthoDB" id="323844at2157"/>
<proteinExistence type="predicted"/>
<evidence type="ECO:0000313" key="1">
    <source>
        <dbReference type="EMBL" id="AGK61339.1"/>
    </source>
</evidence>
<sequence length="45" mass="4872">MIVVSNSGPLITLAKIGKLNILRVLFGEVTIPKAVRVEVVEKGRL</sequence>
<dbReference type="PANTHER" id="PTHR39550:SF1">
    <property type="entry name" value="SLL0658 PROTEIN"/>
    <property type="match status" value="1"/>
</dbReference>